<keyword evidence="2" id="KW-1185">Reference proteome</keyword>
<sequence>MQSYQQDNITGSGDVPDIVTGSLDFDPAALIDSVLAHVDQTIPVNASGTYGSKEQPVVLHAQQGVQTSGSMSGYGILLVDGQLRVSGQLNWNGLVIQRGRPGVGPTTSVSNNVSITGGMLVYNEGPFGVSLQVSNNLTLRLSRASIANLRKKLSF</sequence>
<dbReference type="Proteomes" id="UP000479132">
    <property type="component" value="Unassembled WGS sequence"/>
</dbReference>
<dbReference type="AlphaFoldDB" id="A0A6M1T507"/>
<protein>
    <submittedName>
        <fullName evidence="1">Uncharacterized protein</fullName>
    </submittedName>
</protein>
<accession>A0A6M1T507</accession>
<comment type="caution">
    <text evidence="1">The sequence shown here is derived from an EMBL/GenBank/DDBJ whole genome shotgun (WGS) entry which is preliminary data.</text>
</comment>
<organism evidence="1 2">
    <name type="scientific">Fodinibius halophilus</name>
    <dbReference type="NCBI Taxonomy" id="1736908"/>
    <lineage>
        <taxon>Bacteria</taxon>
        <taxon>Pseudomonadati</taxon>
        <taxon>Balneolota</taxon>
        <taxon>Balneolia</taxon>
        <taxon>Balneolales</taxon>
        <taxon>Balneolaceae</taxon>
        <taxon>Fodinibius</taxon>
    </lineage>
</organism>
<gene>
    <name evidence="1" type="ORF">G3569_12430</name>
</gene>
<evidence type="ECO:0000313" key="2">
    <source>
        <dbReference type="Proteomes" id="UP000479132"/>
    </source>
</evidence>
<name>A0A6M1T507_9BACT</name>
<proteinExistence type="predicted"/>
<reference evidence="1 2" key="1">
    <citation type="submission" date="2020-02" db="EMBL/GenBank/DDBJ databases">
        <title>Aliifodinibius halophilus 2W32, complete genome.</title>
        <authorList>
            <person name="Li Y."/>
            <person name="Wu S."/>
        </authorList>
    </citation>
    <scope>NUCLEOTIDE SEQUENCE [LARGE SCALE GENOMIC DNA]</scope>
    <source>
        <strain evidence="1 2">2W32</strain>
    </source>
</reference>
<evidence type="ECO:0000313" key="1">
    <source>
        <dbReference type="EMBL" id="NGP89159.1"/>
    </source>
</evidence>
<dbReference type="RefSeq" id="WP_165269603.1">
    <property type="nucleotide sequence ID" value="NZ_JAALLS010000016.1"/>
</dbReference>
<dbReference type="EMBL" id="JAALLS010000016">
    <property type="protein sequence ID" value="NGP89159.1"/>
    <property type="molecule type" value="Genomic_DNA"/>
</dbReference>